<dbReference type="AlphaFoldDB" id="A0A147JZV9"/>
<evidence type="ECO:0008006" key="3">
    <source>
        <dbReference type="Google" id="ProtNLM"/>
    </source>
</evidence>
<dbReference type="STRING" id="1776334.APZ16_03730"/>
<comment type="caution">
    <text evidence="1">The sequence shown here is derived from an EMBL/GenBank/DDBJ whole genome shotgun (WGS) entry which is preliminary data.</text>
</comment>
<dbReference type="Proteomes" id="UP000074294">
    <property type="component" value="Unassembled WGS sequence"/>
</dbReference>
<evidence type="ECO:0000313" key="2">
    <source>
        <dbReference type="Proteomes" id="UP000074294"/>
    </source>
</evidence>
<sequence>MRYSEDYHDYVFKNGKLLGKFEEMYKFSKETPWHQDKTAQELFSNIDITILSQQKYNTILDVGCGLGYFTNRLYMELKNAGG</sequence>
<evidence type="ECO:0000313" key="1">
    <source>
        <dbReference type="EMBL" id="KUO42153.1"/>
    </source>
</evidence>
<name>A0A147JZV9_HADYE</name>
<organism evidence="1 2">
    <name type="scientific">Hadarchaeum yellowstonense</name>
    <dbReference type="NCBI Taxonomy" id="1776334"/>
    <lineage>
        <taxon>Archaea</taxon>
        <taxon>Methanobacteriati</taxon>
        <taxon>Candidatus Hadarchaeota</taxon>
        <taxon>Candidatus Hadarchaeia</taxon>
        <taxon>Candidatus Hadarchaeales</taxon>
        <taxon>Candidatus Hadarchaeaceae</taxon>
        <taxon>Candidatus Hadarchaeum</taxon>
    </lineage>
</organism>
<protein>
    <recommendedName>
        <fullName evidence="3">Methyltransferase type 11 domain-containing protein</fullName>
    </recommendedName>
</protein>
<accession>A0A147JZV9</accession>
<proteinExistence type="predicted"/>
<gene>
    <name evidence="1" type="ORF">APZ16_03730</name>
</gene>
<reference evidence="1 2" key="1">
    <citation type="journal article" date="2016" name="Nat. Microbiol.">
        <title>Genomic inference of the metabolism of cosmopolitan subsurface Archaea, Hadesarchaea.</title>
        <authorList>
            <person name="Baker B.J."/>
            <person name="Saw J.H."/>
            <person name="Lind A.E."/>
            <person name="Lazar C.S."/>
            <person name="Hinrichs K.-U."/>
            <person name="Teske A.P."/>
            <person name="Ettema T.J."/>
        </authorList>
    </citation>
    <scope>NUCLEOTIDE SEQUENCE [LARGE SCALE GENOMIC DNA]</scope>
</reference>
<dbReference type="Gene3D" id="3.40.50.150">
    <property type="entry name" value="Vaccinia Virus protein VP39"/>
    <property type="match status" value="1"/>
</dbReference>
<dbReference type="EMBL" id="LQMQ01000010">
    <property type="protein sequence ID" value="KUO42153.1"/>
    <property type="molecule type" value="Genomic_DNA"/>
</dbReference>
<dbReference type="InterPro" id="IPR029063">
    <property type="entry name" value="SAM-dependent_MTases_sf"/>
</dbReference>
<dbReference type="SUPFAM" id="SSF53335">
    <property type="entry name" value="S-adenosyl-L-methionine-dependent methyltransferases"/>
    <property type="match status" value="1"/>
</dbReference>